<dbReference type="PANTHER" id="PTHR31780">
    <property type="entry name" value="STRESS RESPONSE PROTEIN NST1-RELATED"/>
    <property type="match status" value="1"/>
</dbReference>
<reference evidence="2 3" key="1">
    <citation type="journal article" date="2021" name="Commun. Biol.">
        <title>The genome of Shorea leprosula (Dipterocarpaceae) highlights the ecological relevance of drought in aseasonal tropical rainforests.</title>
        <authorList>
            <person name="Ng K.K.S."/>
            <person name="Kobayashi M.J."/>
            <person name="Fawcett J.A."/>
            <person name="Hatakeyama M."/>
            <person name="Paape T."/>
            <person name="Ng C.H."/>
            <person name="Ang C.C."/>
            <person name="Tnah L.H."/>
            <person name="Lee C.T."/>
            <person name="Nishiyama T."/>
            <person name="Sese J."/>
            <person name="O'Brien M.J."/>
            <person name="Copetti D."/>
            <person name="Mohd Noor M.I."/>
            <person name="Ong R.C."/>
            <person name="Putra M."/>
            <person name="Sireger I.Z."/>
            <person name="Indrioko S."/>
            <person name="Kosugi Y."/>
            <person name="Izuno A."/>
            <person name="Isagi Y."/>
            <person name="Lee S.L."/>
            <person name="Shimizu K.K."/>
        </authorList>
    </citation>
    <scope>NUCLEOTIDE SEQUENCE [LARGE SCALE GENOMIC DNA]</scope>
    <source>
        <strain evidence="2">214</strain>
    </source>
</reference>
<dbReference type="Proteomes" id="UP001054252">
    <property type="component" value="Unassembled WGS sequence"/>
</dbReference>
<dbReference type="AlphaFoldDB" id="A0AAV5MTW6"/>
<evidence type="ECO:0000313" key="2">
    <source>
        <dbReference type="EMBL" id="GKV53032.1"/>
    </source>
</evidence>
<dbReference type="EMBL" id="BPVZ01001020">
    <property type="protein sequence ID" value="GKV53032.1"/>
    <property type="molecule type" value="Genomic_DNA"/>
</dbReference>
<comment type="caution">
    <text evidence="2">The sequence shown here is derived from an EMBL/GenBank/DDBJ whole genome shotgun (WGS) entry which is preliminary data.</text>
</comment>
<keyword evidence="3" id="KW-1185">Reference proteome</keyword>
<sequence>MSVPARWSHVPASPLQSISLSMPLQQHAEGAIPSQFNQGSSVDQSLTSNKFLEQQSSTPSDTSQKFPVLTDATVSQLPDELGLVEPSSSTFAGASTQSIAVKSSSLSAVSDTNTSTSKKSDVQNGSGSSSSGQNTSSAFKTNSSQQKNMSSQHYSNSSGYNHQRGGGVSHKNSSGEWSHHRTVFQGRNQSFGGDKNFPSSKMKQIYVAKQQPTSGTGTPATS</sequence>
<accession>A0AAV5MTW6</accession>
<feature type="region of interest" description="Disordered" evidence="1">
    <location>
        <begin position="85"/>
        <end position="222"/>
    </location>
</feature>
<evidence type="ECO:0000256" key="1">
    <source>
        <dbReference type="SAM" id="MobiDB-lite"/>
    </source>
</evidence>
<feature type="compositionally biased region" description="Polar residues" evidence="1">
    <location>
        <begin position="185"/>
        <end position="202"/>
    </location>
</feature>
<feature type="compositionally biased region" description="Polar residues" evidence="1">
    <location>
        <begin position="86"/>
        <end position="109"/>
    </location>
</feature>
<dbReference type="PANTHER" id="PTHR31780:SF10">
    <property type="entry name" value="LD36051P"/>
    <property type="match status" value="1"/>
</dbReference>
<organism evidence="2 3">
    <name type="scientific">Rubroshorea leprosula</name>
    <dbReference type="NCBI Taxonomy" id="152421"/>
    <lineage>
        <taxon>Eukaryota</taxon>
        <taxon>Viridiplantae</taxon>
        <taxon>Streptophyta</taxon>
        <taxon>Embryophyta</taxon>
        <taxon>Tracheophyta</taxon>
        <taxon>Spermatophyta</taxon>
        <taxon>Magnoliopsida</taxon>
        <taxon>eudicotyledons</taxon>
        <taxon>Gunneridae</taxon>
        <taxon>Pentapetalae</taxon>
        <taxon>rosids</taxon>
        <taxon>malvids</taxon>
        <taxon>Malvales</taxon>
        <taxon>Dipterocarpaceae</taxon>
        <taxon>Rubroshorea</taxon>
    </lineage>
</organism>
<protein>
    <submittedName>
        <fullName evidence="2">Uncharacterized protein</fullName>
    </submittedName>
</protein>
<feature type="compositionally biased region" description="Polar residues" evidence="1">
    <location>
        <begin position="138"/>
        <end position="161"/>
    </location>
</feature>
<feature type="compositionally biased region" description="Polar residues" evidence="1">
    <location>
        <begin position="210"/>
        <end position="222"/>
    </location>
</feature>
<feature type="compositionally biased region" description="Low complexity" evidence="1">
    <location>
        <begin position="110"/>
        <end position="137"/>
    </location>
</feature>
<name>A0AAV5MTW6_9ROSI</name>
<gene>
    <name evidence="2" type="ORF">SLEP1_g59581</name>
</gene>
<dbReference type="InterPro" id="IPR051195">
    <property type="entry name" value="Fungal_stress_NST1"/>
</dbReference>
<evidence type="ECO:0000313" key="3">
    <source>
        <dbReference type="Proteomes" id="UP001054252"/>
    </source>
</evidence>
<proteinExistence type="predicted"/>